<sequence length="555" mass="64544">MKKNLSSSIFFLQYLSNRSIRNSIQYGYAKDKQRAQKILDIELDNNSDSEYEQPSASKNDFSADRSSSKYQSEIYKKEQQKLLERTRKIETLFEDKIMNLKSEQFIAIEEKNLGFTKKRFYKKNEVRGLQSKINLKFPIKEMLHDRAKEAIKVKEGHTQEFDKIYNEQCNPQFQRNKNRNVSNQSPFDKNNVPPKQYLEDDYVISKSPNKMSPNQYDASKIPLAGRVSEIGHRILELGSRRALYITSIQLGNQEGTTNTGYNNPFQESRTSINQEKSPKNRSPNQKDNVIFNSEFNKYLYESQTLVGTGMGTTNNNQTLKSSMDRIQLPQIDINPYLKKGNDGLANQIQYLQKLRIANISQLTTPNQQSTDDLQQRSIENISPANNGNKNFEFGRRSQTKLKPEQLARIKEIRRHKNEMRMKSKRDKLSRSMLDKPQSTKNKEKLPFQFQSNYSHNISNNFINMKSGQEKLTKEEISPRNQARTSSLFKKSPRYKTSQSNNNRSVTNNRANGQSPRASIENFAQRHILEQLLSRQKYTSKNSALKQVNITRESFI</sequence>
<reference evidence="2 3" key="1">
    <citation type="submission" date="2014-06" db="EMBL/GenBank/DDBJ databases">
        <authorList>
            <person name="Swart Estienne"/>
        </authorList>
    </citation>
    <scope>NUCLEOTIDE SEQUENCE [LARGE SCALE GENOMIC DNA]</scope>
    <source>
        <strain evidence="2 3">130c</strain>
    </source>
</reference>
<feature type="compositionally biased region" description="Polar residues" evidence="1">
    <location>
        <begin position="478"/>
        <end position="488"/>
    </location>
</feature>
<name>A0A078A1S9_STYLE</name>
<feature type="compositionally biased region" description="Basic and acidic residues" evidence="1">
    <location>
        <begin position="418"/>
        <end position="433"/>
    </location>
</feature>
<feature type="region of interest" description="Disordered" evidence="1">
    <location>
        <begin position="175"/>
        <end position="195"/>
    </location>
</feature>
<accession>A0A078A1S9</accession>
<dbReference type="InParanoid" id="A0A078A1S9"/>
<evidence type="ECO:0000313" key="2">
    <source>
        <dbReference type="EMBL" id="CDW74739.1"/>
    </source>
</evidence>
<feature type="compositionally biased region" description="Low complexity" evidence="1">
    <location>
        <begin position="496"/>
        <end position="511"/>
    </location>
</feature>
<feature type="region of interest" description="Disordered" evidence="1">
    <location>
        <begin position="380"/>
        <end position="402"/>
    </location>
</feature>
<dbReference type="EMBL" id="CCKQ01003607">
    <property type="protein sequence ID" value="CDW74739.1"/>
    <property type="molecule type" value="Genomic_DNA"/>
</dbReference>
<feature type="region of interest" description="Disordered" evidence="1">
    <location>
        <begin position="470"/>
        <end position="516"/>
    </location>
</feature>
<organism evidence="2 3">
    <name type="scientific">Stylonychia lemnae</name>
    <name type="common">Ciliate</name>
    <dbReference type="NCBI Taxonomy" id="5949"/>
    <lineage>
        <taxon>Eukaryota</taxon>
        <taxon>Sar</taxon>
        <taxon>Alveolata</taxon>
        <taxon>Ciliophora</taxon>
        <taxon>Intramacronucleata</taxon>
        <taxon>Spirotrichea</taxon>
        <taxon>Stichotrichia</taxon>
        <taxon>Sporadotrichida</taxon>
        <taxon>Oxytrichidae</taxon>
        <taxon>Stylonychinae</taxon>
        <taxon>Stylonychia</taxon>
    </lineage>
</organism>
<dbReference type="AlphaFoldDB" id="A0A078A1S9"/>
<proteinExistence type="predicted"/>
<evidence type="ECO:0000313" key="3">
    <source>
        <dbReference type="Proteomes" id="UP000039865"/>
    </source>
</evidence>
<evidence type="ECO:0000256" key="1">
    <source>
        <dbReference type="SAM" id="MobiDB-lite"/>
    </source>
</evidence>
<feature type="compositionally biased region" description="Polar residues" evidence="1">
    <location>
        <begin position="380"/>
        <end position="389"/>
    </location>
</feature>
<keyword evidence="3" id="KW-1185">Reference proteome</keyword>
<protein>
    <submittedName>
        <fullName evidence="2">Uncharacterized protein</fullName>
    </submittedName>
</protein>
<feature type="compositionally biased region" description="Polar residues" evidence="1">
    <location>
        <begin position="175"/>
        <end position="188"/>
    </location>
</feature>
<feature type="region of interest" description="Disordered" evidence="1">
    <location>
        <begin position="253"/>
        <end position="287"/>
    </location>
</feature>
<gene>
    <name evidence="2" type="primary">Contig1187.g1283</name>
    <name evidence="2" type="ORF">STYLEM_3721</name>
</gene>
<dbReference type="Proteomes" id="UP000039865">
    <property type="component" value="Unassembled WGS sequence"/>
</dbReference>
<feature type="region of interest" description="Disordered" evidence="1">
    <location>
        <begin position="418"/>
        <end position="447"/>
    </location>
</feature>